<evidence type="ECO:0000313" key="1">
    <source>
        <dbReference type="EMBL" id="MBW95837.1"/>
    </source>
</evidence>
<name>A0A2P2JQU7_RHIMU</name>
<proteinExistence type="predicted"/>
<accession>A0A2P2JQU7</accession>
<protein>
    <submittedName>
        <fullName evidence="1">Uncharacterized protein</fullName>
    </submittedName>
</protein>
<reference evidence="1" key="1">
    <citation type="submission" date="2018-02" db="EMBL/GenBank/DDBJ databases">
        <title>Rhizophora mucronata_Transcriptome.</title>
        <authorList>
            <person name="Meera S.P."/>
            <person name="Sreeshan A."/>
            <person name="Augustine A."/>
        </authorList>
    </citation>
    <scope>NUCLEOTIDE SEQUENCE</scope>
    <source>
        <tissue evidence="1">Leaf</tissue>
    </source>
</reference>
<sequence length="15" mass="1881">MEPLTLFCSALRWWK</sequence>
<organism evidence="1">
    <name type="scientific">Rhizophora mucronata</name>
    <name type="common">Asiatic mangrove</name>
    <dbReference type="NCBI Taxonomy" id="61149"/>
    <lineage>
        <taxon>Eukaryota</taxon>
        <taxon>Viridiplantae</taxon>
        <taxon>Streptophyta</taxon>
        <taxon>Embryophyta</taxon>
        <taxon>Tracheophyta</taxon>
        <taxon>Spermatophyta</taxon>
        <taxon>Magnoliopsida</taxon>
        <taxon>eudicotyledons</taxon>
        <taxon>Gunneridae</taxon>
        <taxon>Pentapetalae</taxon>
        <taxon>rosids</taxon>
        <taxon>fabids</taxon>
        <taxon>Malpighiales</taxon>
        <taxon>Rhizophoraceae</taxon>
        <taxon>Rhizophora</taxon>
    </lineage>
</organism>
<dbReference type="EMBL" id="GGEC01015354">
    <property type="protein sequence ID" value="MBW95837.1"/>
    <property type="molecule type" value="Transcribed_RNA"/>
</dbReference>